<gene>
    <name evidence="1" type="ORF">CYCCA115_LOCUS18158</name>
</gene>
<accession>A0AAD2G1Q2</accession>
<dbReference type="PANTHER" id="PTHR45661">
    <property type="entry name" value="SURFACE ANTIGEN"/>
    <property type="match status" value="1"/>
</dbReference>
<dbReference type="AlphaFoldDB" id="A0AAD2G1Q2"/>
<keyword evidence="2" id="KW-1185">Reference proteome</keyword>
<dbReference type="SUPFAM" id="SSF52058">
    <property type="entry name" value="L domain-like"/>
    <property type="match status" value="1"/>
</dbReference>
<dbReference type="Pfam" id="PF13306">
    <property type="entry name" value="LRR_5"/>
    <property type="match status" value="3"/>
</dbReference>
<protein>
    <recommendedName>
        <fullName evidence="3">Leucine-rich repeat domain-containing protein</fullName>
    </recommendedName>
</protein>
<sequence>MSVLYEDILSKGSYVCDTLEISQGTTEIPLEAHRKNWNWKCVDMRRACQLKTIGERAFARCKSLARVFFAPNLQVIQAQAFQHCESLNVVRFDNLVNLTEIGAEAFTECVCLTEMSLPPTITTLDQGVFSQCVKLQKVRLPPNLKTIPSHAFEGCVELRELNLESTMVSNIGKNAFASCNELTEVVVSPTLETIGDYSFLNCKGLQRVHGLSVARRLHALGREAFRDCIALVSFDLSHTILEEIQAESFRGCLRLYEIVLNAKLMDIASNAFSGCSTLRKVYFHQSGRLEKIGAGAFRRCRNLYLMNFPSSLESIQCDAFSECWNLRSVSFQEGLWYIGEDAFFGCESLADVTIPSSVDYLMENSFDGDYLERIDTNGDRLELSIRLWSMYPDAFVGMSEEKWCSLYSHHDKNFCFRMTKKDHEKLDCVKQIFANNLYELVHWSISVGSVGT</sequence>
<dbReference type="InterPro" id="IPR032675">
    <property type="entry name" value="LRR_dom_sf"/>
</dbReference>
<evidence type="ECO:0000313" key="2">
    <source>
        <dbReference type="Proteomes" id="UP001295423"/>
    </source>
</evidence>
<dbReference type="InterPro" id="IPR026906">
    <property type="entry name" value="LRR_5"/>
</dbReference>
<reference evidence="1" key="1">
    <citation type="submission" date="2023-08" db="EMBL/GenBank/DDBJ databases">
        <authorList>
            <person name="Audoor S."/>
            <person name="Bilcke G."/>
        </authorList>
    </citation>
    <scope>NUCLEOTIDE SEQUENCE</scope>
</reference>
<comment type="caution">
    <text evidence="1">The sequence shown here is derived from an EMBL/GenBank/DDBJ whole genome shotgun (WGS) entry which is preliminary data.</text>
</comment>
<evidence type="ECO:0000313" key="1">
    <source>
        <dbReference type="EMBL" id="CAJ1959739.1"/>
    </source>
</evidence>
<dbReference type="EMBL" id="CAKOGP040002014">
    <property type="protein sequence ID" value="CAJ1959739.1"/>
    <property type="molecule type" value="Genomic_DNA"/>
</dbReference>
<dbReference type="Gene3D" id="3.80.10.10">
    <property type="entry name" value="Ribonuclease Inhibitor"/>
    <property type="match status" value="2"/>
</dbReference>
<proteinExistence type="predicted"/>
<name>A0AAD2G1Q2_9STRA</name>
<dbReference type="InterPro" id="IPR053139">
    <property type="entry name" value="Surface_bspA-like"/>
</dbReference>
<dbReference type="PANTHER" id="PTHR45661:SF3">
    <property type="entry name" value="IG-LIKE DOMAIN-CONTAINING PROTEIN"/>
    <property type="match status" value="1"/>
</dbReference>
<organism evidence="1 2">
    <name type="scientific">Cylindrotheca closterium</name>
    <dbReference type="NCBI Taxonomy" id="2856"/>
    <lineage>
        <taxon>Eukaryota</taxon>
        <taxon>Sar</taxon>
        <taxon>Stramenopiles</taxon>
        <taxon>Ochrophyta</taxon>
        <taxon>Bacillariophyta</taxon>
        <taxon>Bacillariophyceae</taxon>
        <taxon>Bacillariophycidae</taxon>
        <taxon>Bacillariales</taxon>
        <taxon>Bacillariaceae</taxon>
        <taxon>Cylindrotheca</taxon>
    </lineage>
</organism>
<dbReference type="Proteomes" id="UP001295423">
    <property type="component" value="Unassembled WGS sequence"/>
</dbReference>
<dbReference type="Gene3D" id="3.40.50.12480">
    <property type="match status" value="1"/>
</dbReference>
<evidence type="ECO:0008006" key="3">
    <source>
        <dbReference type="Google" id="ProtNLM"/>
    </source>
</evidence>